<dbReference type="SUPFAM" id="SSF53335">
    <property type="entry name" value="S-adenosyl-L-methionine-dependent methyltransferases"/>
    <property type="match status" value="1"/>
</dbReference>
<reference evidence="2" key="1">
    <citation type="submission" date="2021-01" db="EMBL/GenBank/DDBJ databases">
        <title>Modified the classification status of verrucomicrobia.</title>
        <authorList>
            <person name="Feng X."/>
        </authorList>
    </citation>
    <scope>NUCLEOTIDE SEQUENCE</scope>
    <source>
        <strain evidence="2">JCM 18052</strain>
    </source>
</reference>
<organism evidence="2 3">
    <name type="scientific">Luteolibacter yonseiensis</name>
    <dbReference type="NCBI Taxonomy" id="1144680"/>
    <lineage>
        <taxon>Bacteria</taxon>
        <taxon>Pseudomonadati</taxon>
        <taxon>Verrucomicrobiota</taxon>
        <taxon>Verrucomicrobiia</taxon>
        <taxon>Verrucomicrobiales</taxon>
        <taxon>Verrucomicrobiaceae</taxon>
        <taxon>Luteolibacter</taxon>
    </lineage>
</organism>
<dbReference type="Proteomes" id="UP000600139">
    <property type="component" value="Unassembled WGS sequence"/>
</dbReference>
<feature type="domain" description="Methyltransferase type 11" evidence="1">
    <location>
        <begin position="120"/>
        <end position="167"/>
    </location>
</feature>
<dbReference type="CDD" id="cd02440">
    <property type="entry name" value="AdoMet_MTases"/>
    <property type="match status" value="1"/>
</dbReference>
<dbReference type="InterPro" id="IPR013216">
    <property type="entry name" value="Methyltransf_11"/>
</dbReference>
<gene>
    <name evidence="2" type="ORF">JIN84_12675</name>
</gene>
<name>A0A934VAR4_9BACT</name>
<dbReference type="AlphaFoldDB" id="A0A934VAR4"/>
<accession>A0A934VAR4</accession>
<dbReference type="EMBL" id="JAENIK010000011">
    <property type="protein sequence ID" value="MBK1816473.1"/>
    <property type="molecule type" value="Genomic_DNA"/>
</dbReference>
<sequence>MFRSKRKNPMIEKIKRMLGAFQKSSKYEAGERHCPLCDKSSKTFSEYGVVPRKDARCPHCGSLERHRLVWLYLSRKSKLLTKPPRRALHIAPEGILERKFRPLIGKGYITADLLVSNVDVKMDITDIQYPDESFGFIYCSHVLEHVPDDRKAMREFHRVLTRHGIAILLVPITAKETVEDPSVEDPKERLRLFGQEDHVRRYGPDYLSRLEEEGFVVKKIKRNDFLTPREIGEMGITAAAGELYICKKGPKS</sequence>
<evidence type="ECO:0000259" key="1">
    <source>
        <dbReference type="Pfam" id="PF08241"/>
    </source>
</evidence>
<dbReference type="InterPro" id="IPR029063">
    <property type="entry name" value="SAM-dependent_MTases_sf"/>
</dbReference>
<evidence type="ECO:0000313" key="3">
    <source>
        <dbReference type="Proteomes" id="UP000600139"/>
    </source>
</evidence>
<comment type="caution">
    <text evidence="2">The sequence shown here is derived from an EMBL/GenBank/DDBJ whole genome shotgun (WGS) entry which is preliminary data.</text>
</comment>
<keyword evidence="2" id="KW-0808">Transferase</keyword>
<proteinExistence type="predicted"/>
<dbReference type="GO" id="GO:0008757">
    <property type="term" value="F:S-adenosylmethionine-dependent methyltransferase activity"/>
    <property type="evidence" value="ECO:0007669"/>
    <property type="project" value="InterPro"/>
</dbReference>
<keyword evidence="2" id="KW-0489">Methyltransferase</keyword>
<keyword evidence="3" id="KW-1185">Reference proteome</keyword>
<evidence type="ECO:0000313" key="2">
    <source>
        <dbReference type="EMBL" id="MBK1816473.1"/>
    </source>
</evidence>
<dbReference type="Gene3D" id="3.40.50.150">
    <property type="entry name" value="Vaccinia Virus protein VP39"/>
    <property type="match status" value="1"/>
</dbReference>
<dbReference type="Pfam" id="PF08241">
    <property type="entry name" value="Methyltransf_11"/>
    <property type="match status" value="1"/>
</dbReference>
<protein>
    <submittedName>
        <fullName evidence="2">Class I SAM-dependent methyltransferase</fullName>
    </submittedName>
</protein>
<dbReference type="GO" id="GO:0032259">
    <property type="term" value="P:methylation"/>
    <property type="evidence" value="ECO:0007669"/>
    <property type="project" value="UniProtKB-KW"/>
</dbReference>